<dbReference type="InterPro" id="IPR020846">
    <property type="entry name" value="MFS_dom"/>
</dbReference>
<feature type="transmembrane region" description="Helical" evidence="7">
    <location>
        <begin position="70"/>
        <end position="87"/>
    </location>
</feature>
<dbReference type="AlphaFoldDB" id="A0A231HC10"/>
<keyword evidence="3 7" id="KW-0812">Transmembrane</keyword>
<dbReference type="InterPro" id="IPR036259">
    <property type="entry name" value="MFS_trans_sf"/>
</dbReference>
<dbReference type="GO" id="GO:0022857">
    <property type="term" value="F:transmembrane transporter activity"/>
    <property type="evidence" value="ECO:0007669"/>
    <property type="project" value="InterPro"/>
</dbReference>
<dbReference type="PANTHER" id="PTHR43124:SF3">
    <property type="entry name" value="CHLORAMPHENICOL EFFLUX PUMP RV0191"/>
    <property type="match status" value="1"/>
</dbReference>
<dbReference type="Gene3D" id="1.20.1250.20">
    <property type="entry name" value="MFS general substrate transporter like domains"/>
    <property type="match status" value="1"/>
</dbReference>
<proteinExistence type="predicted"/>
<feature type="transmembrane region" description="Helical" evidence="7">
    <location>
        <begin position="40"/>
        <end position="63"/>
    </location>
</feature>
<reference evidence="9 10" key="1">
    <citation type="submission" date="2017-07" db="EMBL/GenBank/DDBJ databases">
        <title>First draft Genome Sequence of Nocardia cerradoensis isolated from human infection.</title>
        <authorList>
            <person name="Carrasco G."/>
        </authorList>
    </citation>
    <scope>NUCLEOTIDE SEQUENCE [LARGE SCALE GENOMIC DNA]</scope>
    <source>
        <strain evidence="9 10">CNM20130759</strain>
    </source>
</reference>
<evidence type="ECO:0000259" key="8">
    <source>
        <dbReference type="PROSITE" id="PS50850"/>
    </source>
</evidence>
<comment type="caution">
    <text evidence="9">The sequence shown here is derived from an EMBL/GenBank/DDBJ whole genome shotgun (WGS) entry which is preliminary data.</text>
</comment>
<organism evidence="9 10">
    <name type="scientific">Nocardia cerradoensis</name>
    <dbReference type="NCBI Taxonomy" id="85688"/>
    <lineage>
        <taxon>Bacteria</taxon>
        <taxon>Bacillati</taxon>
        <taxon>Actinomycetota</taxon>
        <taxon>Actinomycetes</taxon>
        <taxon>Mycobacteriales</taxon>
        <taxon>Nocardiaceae</taxon>
        <taxon>Nocardia</taxon>
    </lineage>
</organism>
<feature type="transmembrane region" description="Helical" evidence="7">
    <location>
        <begin position="200"/>
        <end position="224"/>
    </location>
</feature>
<dbReference type="NCBIfam" id="NF033135">
    <property type="entry name" value="cmx_cmrA"/>
    <property type="match status" value="1"/>
</dbReference>
<evidence type="ECO:0000256" key="5">
    <source>
        <dbReference type="ARBA" id="ARBA00023136"/>
    </source>
</evidence>
<keyword evidence="10" id="KW-1185">Reference proteome</keyword>
<feature type="transmembrane region" description="Helical" evidence="7">
    <location>
        <begin position="266"/>
        <end position="283"/>
    </location>
</feature>
<feature type="transmembrane region" description="Helical" evidence="7">
    <location>
        <begin position="158"/>
        <end position="179"/>
    </location>
</feature>
<dbReference type="EMBL" id="NGAF01000002">
    <property type="protein sequence ID" value="OXR46388.1"/>
    <property type="molecule type" value="Genomic_DNA"/>
</dbReference>
<dbReference type="Proteomes" id="UP000215506">
    <property type="component" value="Unassembled WGS sequence"/>
</dbReference>
<dbReference type="PANTHER" id="PTHR43124">
    <property type="entry name" value="PURINE EFFLUX PUMP PBUE"/>
    <property type="match status" value="1"/>
</dbReference>
<protein>
    <submittedName>
        <fullName evidence="9">Inner membrane transport protein YdhP</fullName>
    </submittedName>
</protein>
<evidence type="ECO:0000256" key="7">
    <source>
        <dbReference type="SAM" id="Phobius"/>
    </source>
</evidence>
<name>A0A231HC10_9NOCA</name>
<accession>A0A231HC10</accession>
<gene>
    <name evidence="9" type="primary">ydhP_1</name>
    <name evidence="9" type="ORF">B7C42_01354</name>
</gene>
<evidence type="ECO:0000256" key="1">
    <source>
        <dbReference type="ARBA" id="ARBA00004651"/>
    </source>
</evidence>
<dbReference type="InterPro" id="IPR050189">
    <property type="entry name" value="MFS_Efflux_Transporters"/>
</dbReference>
<dbReference type="GO" id="GO:0005886">
    <property type="term" value="C:plasma membrane"/>
    <property type="evidence" value="ECO:0007669"/>
    <property type="project" value="UniProtKB-SubCell"/>
</dbReference>
<dbReference type="Pfam" id="PF07690">
    <property type="entry name" value="MFS_1"/>
    <property type="match status" value="1"/>
</dbReference>
<evidence type="ECO:0000313" key="10">
    <source>
        <dbReference type="Proteomes" id="UP000215506"/>
    </source>
</evidence>
<evidence type="ECO:0000256" key="4">
    <source>
        <dbReference type="ARBA" id="ARBA00022989"/>
    </source>
</evidence>
<evidence type="ECO:0000313" key="9">
    <source>
        <dbReference type="EMBL" id="OXR46388.1"/>
    </source>
</evidence>
<dbReference type="CDD" id="cd17324">
    <property type="entry name" value="MFS_NepI_like"/>
    <property type="match status" value="1"/>
</dbReference>
<feature type="transmembrane region" description="Helical" evidence="7">
    <location>
        <begin position="236"/>
        <end position="254"/>
    </location>
</feature>
<feature type="compositionally biased region" description="Low complexity" evidence="6">
    <location>
        <begin position="402"/>
        <end position="419"/>
    </location>
</feature>
<dbReference type="InterPro" id="IPR011701">
    <property type="entry name" value="MFS"/>
</dbReference>
<keyword evidence="4 7" id="KW-1133">Transmembrane helix</keyword>
<dbReference type="SUPFAM" id="SSF103473">
    <property type="entry name" value="MFS general substrate transporter"/>
    <property type="match status" value="1"/>
</dbReference>
<feature type="transmembrane region" description="Helical" evidence="7">
    <location>
        <begin position="289"/>
        <end position="309"/>
    </location>
</feature>
<sequence>MPSAVYILGLAIFAQGTSEMMLSGLLTGMAADLGVTVPQAGLLISAFAVGMLVGAPILAVVTARWSRRTALLAFLAVFVATHVVAALTSDYGVLIGTRVIGAFVYAGFWSAAAATAVGSVPPTARGRAMSVVAGGLTIATILGLPAGTFIGQHLGWRAAFWTVAAGCALVMVAVAIAVPEQRAEQAPPVRKELRALATRPVALLYATTVTATAALLVTFGYLGALLTETTGIGENWVPVVLGVYGVGSFAGIVIGGRTADAHPLRSLTVGISGLVLASVILALTAHYWAAVVVVSFLLGAFGFGTNPVLNSRVFGLAPAAGTLGAAGNVMSFNIGITLGPWLGGLAIGAGADYSVVGWIGAGLGVLALGLVGLSRTAGGTRSGTAERSDTAEITGPPTAGTSRRSGAADDSAAGVPAQL</sequence>
<comment type="subcellular location">
    <subcellularLocation>
        <location evidence="1">Cell membrane</location>
        <topology evidence="1">Multi-pass membrane protein</topology>
    </subcellularLocation>
</comment>
<evidence type="ECO:0000256" key="2">
    <source>
        <dbReference type="ARBA" id="ARBA00022475"/>
    </source>
</evidence>
<feature type="transmembrane region" description="Helical" evidence="7">
    <location>
        <begin position="131"/>
        <end position="152"/>
    </location>
</feature>
<keyword evidence="5 7" id="KW-0472">Membrane</keyword>
<feature type="transmembrane region" description="Helical" evidence="7">
    <location>
        <begin position="355"/>
        <end position="373"/>
    </location>
</feature>
<feature type="region of interest" description="Disordered" evidence="6">
    <location>
        <begin position="377"/>
        <end position="419"/>
    </location>
</feature>
<feature type="transmembrane region" description="Helical" evidence="7">
    <location>
        <begin position="99"/>
        <end position="119"/>
    </location>
</feature>
<evidence type="ECO:0000256" key="6">
    <source>
        <dbReference type="SAM" id="MobiDB-lite"/>
    </source>
</evidence>
<keyword evidence="2" id="KW-1003">Cell membrane</keyword>
<evidence type="ECO:0000256" key="3">
    <source>
        <dbReference type="ARBA" id="ARBA00022692"/>
    </source>
</evidence>
<feature type="transmembrane region" description="Helical" evidence="7">
    <location>
        <begin position="321"/>
        <end position="343"/>
    </location>
</feature>
<dbReference type="RefSeq" id="WP_094024953.1">
    <property type="nucleotide sequence ID" value="NZ_NGAF01000002.1"/>
</dbReference>
<dbReference type="PROSITE" id="PS50850">
    <property type="entry name" value="MFS"/>
    <property type="match status" value="1"/>
</dbReference>
<feature type="domain" description="Major facilitator superfamily (MFS) profile" evidence="8">
    <location>
        <begin position="4"/>
        <end position="379"/>
    </location>
</feature>